<feature type="domain" description="Luciferase" evidence="1">
    <location>
        <begin position="273"/>
        <end position="347"/>
    </location>
</feature>
<dbReference type="Proteomes" id="UP000286921">
    <property type="component" value="Unassembled WGS sequence"/>
</dbReference>
<sequence length="378" mass="42499">MIGPPVHARCTKQVQILDQEVSMPRRIARIASPAIQYQLGSESHTPGAMQLSRQGKSRIDDNGPYLLATQNTSINTKQEDPTTNHTYSPPLDSIFLLLPILLLPTIFLLHRIHKDYQAFLALGPGGTPSTPTGYLRICLLRLFTIRDPFEPPSLPLTLLPKTGLLNTSSLPQRHGPRPTVAGIAPQRQMTQKANPAMYETLSHEIQHLVSQNPEALYEGTSCFEKHSTGMFCSSTDTPTSTQQQGGGTLKDRDISSLMMSRNQQWRHRRTCNGEVCHAHPSDGSLHLTLHPADVKVVIERGWGQRHPLTRESWWWCYLRTVPTGFVMIYAPRNQEELECVLKIIRAAAWWVSGEELVQQKTQKREGGIVRRQVVEGCR</sequence>
<dbReference type="Pfam" id="PF17648">
    <property type="entry name" value="Luciferase"/>
    <property type="match status" value="1"/>
</dbReference>
<evidence type="ECO:0000313" key="2">
    <source>
        <dbReference type="EMBL" id="GCB22582.1"/>
    </source>
</evidence>
<dbReference type="AlphaFoldDB" id="A0A401KTH3"/>
<dbReference type="InterPro" id="IPR040841">
    <property type="entry name" value="Luciferase_dom"/>
</dbReference>
<dbReference type="PANTHER" id="PTHR38695">
    <property type="entry name" value="AMINO ACID PERMEASE_ SLC12A DOMAIN-CONTAINING PROTEIN"/>
    <property type="match status" value="1"/>
</dbReference>
<gene>
    <name evidence="2" type="ORF">AAWM_05467</name>
</gene>
<dbReference type="InterPro" id="IPR048273">
    <property type="entry name" value="Luciferase"/>
</dbReference>
<accession>A0A401KTH3</accession>
<comment type="caution">
    <text evidence="2">The sequence shown here is derived from an EMBL/GenBank/DDBJ whole genome shotgun (WGS) entry which is preliminary data.</text>
</comment>
<organism evidence="2 3">
    <name type="scientific">Aspergillus awamori</name>
    <name type="common">Black koji mold</name>
    <dbReference type="NCBI Taxonomy" id="105351"/>
    <lineage>
        <taxon>Eukaryota</taxon>
        <taxon>Fungi</taxon>
        <taxon>Dikarya</taxon>
        <taxon>Ascomycota</taxon>
        <taxon>Pezizomycotina</taxon>
        <taxon>Eurotiomycetes</taxon>
        <taxon>Eurotiomycetidae</taxon>
        <taxon>Eurotiales</taxon>
        <taxon>Aspergillaceae</taxon>
        <taxon>Aspergillus</taxon>
    </lineage>
</organism>
<evidence type="ECO:0000259" key="1">
    <source>
        <dbReference type="Pfam" id="PF17648"/>
    </source>
</evidence>
<dbReference type="PANTHER" id="PTHR38695:SF1">
    <property type="entry name" value="AMINO ACID PERMEASE_ SLC12A DOMAIN-CONTAINING PROTEIN"/>
    <property type="match status" value="1"/>
</dbReference>
<keyword evidence="3" id="KW-1185">Reference proteome</keyword>
<proteinExistence type="predicted"/>
<evidence type="ECO:0000313" key="3">
    <source>
        <dbReference type="Proteomes" id="UP000286921"/>
    </source>
</evidence>
<name>A0A401KTH3_ASPAW</name>
<reference evidence="2 3" key="1">
    <citation type="submission" date="2016-09" db="EMBL/GenBank/DDBJ databases">
        <title>Aspergillus awamori IFM 58123T.</title>
        <authorList>
            <person name="Kusuya Y."/>
            <person name="Shimizu M."/>
            <person name="Takahashi H."/>
            <person name="Yaguchi T."/>
        </authorList>
    </citation>
    <scope>NUCLEOTIDE SEQUENCE [LARGE SCALE GENOMIC DNA]</scope>
    <source>
        <strain evidence="2 3">IFM 58123</strain>
    </source>
</reference>
<protein>
    <recommendedName>
        <fullName evidence="1">Luciferase domain-containing protein</fullName>
    </recommendedName>
</protein>
<dbReference type="EMBL" id="BDHI01000014">
    <property type="protein sequence ID" value="GCB22582.1"/>
    <property type="molecule type" value="Genomic_DNA"/>
</dbReference>
<dbReference type="STRING" id="105351.A0A401KTH3"/>